<proteinExistence type="predicted"/>
<dbReference type="EMBL" id="CACRTA010000027">
    <property type="protein sequence ID" value="VYT28699.1"/>
    <property type="molecule type" value="Genomic_DNA"/>
</dbReference>
<dbReference type="AlphaFoldDB" id="A0A6N2VDY5"/>
<organism evidence="1">
    <name type="scientific">Phocaeicola vulgatus</name>
    <name type="common">Bacteroides vulgatus</name>
    <dbReference type="NCBI Taxonomy" id="821"/>
    <lineage>
        <taxon>Bacteria</taxon>
        <taxon>Pseudomonadati</taxon>
        <taxon>Bacteroidota</taxon>
        <taxon>Bacteroidia</taxon>
        <taxon>Bacteroidales</taxon>
        <taxon>Bacteroidaceae</taxon>
        <taxon>Phocaeicola</taxon>
    </lineage>
</organism>
<sequence length="51" mass="5765">MPKTVRKLRGGGLKKIYSNPELARFSPRELIAELKARGYTGELKFTQTISL</sequence>
<evidence type="ECO:0000313" key="1">
    <source>
        <dbReference type="EMBL" id="VYT28699.1"/>
    </source>
</evidence>
<name>A0A6N2VDY5_PHOVU</name>
<accession>A0A6N2VDY5</accession>
<protein>
    <submittedName>
        <fullName evidence="1">Uncharacterized protein</fullName>
    </submittedName>
</protein>
<gene>
    <name evidence="1" type="ORF">BVLFYP11_02741</name>
</gene>
<reference evidence="1" key="1">
    <citation type="submission" date="2019-11" db="EMBL/GenBank/DDBJ databases">
        <authorList>
            <person name="Feng L."/>
        </authorList>
    </citation>
    <scope>NUCLEOTIDE SEQUENCE</scope>
    <source>
        <strain evidence="1">BvulgatusLFYP11</strain>
    </source>
</reference>